<evidence type="ECO:0000313" key="1">
    <source>
        <dbReference type="EMBL" id="JAC71131.1"/>
    </source>
</evidence>
<reference evidence="1" key="1">
    <citation type="submission" date="2014-05" db="EMBL/GenBank/DDBJ databases">
        <title>The transcriptome of the halophilic microalga Tetraselmis sp. GSL018 isolated from the Great Salt Lake, Utah.</title>
        <authorList>
            <person name="Jinkerson R.E."/>
            <person name="D'Adamo S."/>
            <person name="Posewitz M.C."/>
        </authorList>
    </citation>
    <scope>NUCLEOTIDE SEQUENCE</scope>
    <source>
        <strain evidence="1">GSL018</strain>
    </source>
</reference>
<organism evidence="1">
    <name type="scientific">Tetraselmis sp. GSL018</name>
    <dbReference type="NCBI Taxonomy" id="582737"/>
    <lineage>
        <taxon>Eukaryota</taxon>
        <taxon>Viridiplantae</taxon>
        <taxon>Chlorophyta</taxon>
        <taxon>core chlorophytes</taxon>
        <taxon>Chlorodendrophyceae</taxon>
        <taxon>Chlorodendrales</taxon>
        <taxon>Chlorodendraceae</taxon>
        <taxon>Tetraselmis</taxon>
    </lineage>
</organism>
<accession>A0A061RKV6</accession>
<dbReference type="AlphaFoldDB" id="A0A061RKV6"/>
<gene>
    <name evidence="1" type="ORF">TSPGSL018_2590</name>
</gene>
<feature type="non-terminal residue" evidence="1">
    <location>
        <position position="1"/>
    </location>
</feature>
<dbReference type="EMBL" id="GBEZ01014990">
    <property type="protein sequence ID" value="JAC71131.1"/>
    <property type="molecule type" value="Transcribed_RNA"/>
</dbReference>
<proteinExistence type="predicted"/>
<name>A0A061RKV6_9CHLO</name>
<sequence length="102" mass="11622">ICIGPVCVPMNMFLPFLLGVLHRYGWFKWVKKEWVTFTFWKQKFTRSTRLWLLSAHCLAPVIFRLGSSVRQLGALLRVGQGSTALPRAEPTLTASVFVGRDL</sequence>
<protein>
    <submittedName>
        <fullName evidence="1">Uncharacterized protein</fullName>
    </submittedName>
</protein>